<gene>
    <name evidence="2" type="ORF">CVH13_01537</name>
</gene>
<evidence type="ECO:0000313" key="3">
    <source>
        <dbReference type="Proteomes" id="UP000233649"/>
    </source>
</evidence>
<evidence type="ECO:0000256" key="1">
    <source>
        <dbReference type="ARBA" id="ARBA00022679"/>
    </source>
</evidence>
<dbReference type="GO" id="GO:0004585">
    <property type="term" value="F:ornithine carbamoyltransferase activity"/>
    <property type="evidence" value="ECO:0007669"/>
    <property type="project" value="UniProtKB-EC"/>
</dbReference>
<dbReference type="AlphaFoldDB" id="A0A2J1DTC9"/>
<reference evidence="2 3" key="1">
    <citation type="journal article" date="2017" name="FEMS Microbiol. Ecol.">
        <title>Reconstructed genomes of novel Dehalococcoides mccartyi strains from 1,2,3,4-tetrachlorodibenzo-p-dioxin-dechlorinating enrichment cultures reveal divergent reductive dehalogenase gene profiles.</title>
        <authorList>
            <person name="Dam H.T."/>
            <person name="Vollmers J."/>
            <person name="Kaster A.K."/>
            <person name="Haggblom M.M."/>
        </authorList>
    </citation>
    <scope>NUCLEOTIDE SEQUENCE [LARGE SCALE GENOMIC DNA]</scope>
    <source>
        <strain evidence="2 3">H1-3-2.001</strain>
    </source>
</reference>
<accession>A0A2J1DTC9</accession>
<dbReference type="EC" id="2.1.3.3" evidence="2"/>
<keyword evidence="1 2" id="KW-0808">Transferase</keyword>
<sequence length="42" mass="4516">MNTKDLLSISDLSPDDIGRLLSDAVELKARGWNNSLSGKTLA</sequence>
<feature type="non-terminal residue" evidence="2">
    <location>
        <position position="42"/>
    </location>
</feature>
<comment type="caution">
    <text evidence="2">The sequence shown here is derived from an EMBL/GenBank/DDBJ whole genome shotgun (WGS) entry which is preliminary data.</text>
</comment>
<evidence type="ECO:0000313" key="2">
    <source>
        <dbReference type="EMBL" id="PKH45380.1"/>
    </source>
</evidence>
<proteinExistence type="predicted"/>
<name>A0A2J1DTC9_9CHLR</name>
<dbReference type="EMBL" id="PHFD01000344">
    <property type="protein sequence ID" value="PKH45380.1"/>
    <property type="molecule type" value="Genomic_DNA"/>
</dbReference>
<organism evidence="2 3">
    <name type="scientific">Dehalococcoides mccartyi</name>
    <dbReference type="NCBI Taxonomy" id="61435"/>
    <lineage>
        <taxon>Bacteria</taxon>
        <taxon>Bacillati</taxon>
        <taxon>Chloroflexota</taxon>
        <taxon>Dehalococcoidia</taxon>
        <taxon>Dehalococcoidales</taxon>
        <taxon>Dehalococcoidaceae</taxon>
        <taxon>Dehalococcoides</taxon>
    </lineage>
</organism>
<protein>
    <submittedName>
        <fullName evidence="2">Ornithine carbamoyltransferase</fullName>
        <ecNumber evidence="2">2.1.3.3</ecNumber>
    </submittedName>
</protein>
<dbReference type="SUPFAM" id="SSF53671">
    <property type="entry name" value="Aspartate/ornithine carbamoyltransferase"/>
    <property type="match status" value="1"/>
</dbReference>
<dbReference type="GO" id="GO:0016597">
    <property type="term" value="F:amino acid binding"/>
    <property type="evidence" value="ECO:0007669"/>
    <property type="project" value="InterPro"/>
</dbReference>
<dbReference type="Gene3D" id="3.40.50.1370">
    <property type="entry name" value="Aspartate/ornithine carbamoyltransferase"/>
    <property type="match status" value="1"/>
</dbReference>
<dbReference type="Proteomes" id="UP000233649">
    <property type="component" value="Unassembled WGS sequence"/>
</dbReference>
<dbReference type="InterPro" id="IPR036901">
    <property type="entry name" value="Asp/Orn_carbamoylTrfase_sf"/>
</dbReference>